<dbReference type="Proteomes" id="UP000290289">
    <property type="component" value="Chromosome 16"/>
</dbReference>
<accession>A0A498HLK5</accession>
<evidence type="ECO:0000313" key="1">
    <source>
        <dbReference type="EMBL" id="RXH71590.1"/>
    </source>
</evidence>
<organism evidence="1 2">
    <name type="scientific">Malus domestica</name>
    <name type="common">Apple</name>
    <name type="synonym">Pyrus malus</name>
    <dbReference type="NCBI Taxonomy" id="3750"/>
    <lineage>
        <taxon>Eukaryota</taxon>
        <taxon>Viridiplantae</taxon>
        <taxon>Streptophyta</taxon>
        <taxon>Embryophyta</taxon>
        <taxon>Tracheophyta</taxon>
        <taxon>Spermatophyta</taxon>
        <taxon>Magnoliopsida</taxon>
        <taxon>eudicotyledons</taxon>
        <taxon>Gunneridae</taxon>
        <taxon>Pentapetalae</taxon>
        <taxon>rosids</taxon>
        <taxon>fabids</taxon>
        <taxon>Rosales</taxon>
        <taxon>Rosaceae</taxon>
        <taxon>Amygdaloideae</taxon>
        <taxon>Maleae</taxon>
        <taxon>Malus</taxon>
    </lineage>
</organism>
<dbReference type="EMBL" id="RDQH01000342">
    <property type="protein sequence ID" value="RXH71590.1"/>
    <property type="molecule type" value="Genomic_DNA"/>
</dbReference>
<gene>
    <name evidence="1" type="ORF">DVH24_018945</name>
</gene>
<dbReference type="AlphaFoldDB" id="A0A498HLK5"/>
<name>A0A498HLK5_MALDO</name>
<reference evidence="1 2" key="1">
    <citation type="submission" date="2018-10" db="EMBL/GenBank/DDBJ databases">
        <title>A high-quality apple genome assembly.</title>
        <authorList>
            <person name="Hu J."/>
        </authorList>
    </citation>
    <scope>NUCLEOTIDE SEQUENCE [LARGE SCALE GENOMIC DNA]</scope>
    <source>
        <strain evidence="2">cv. HFTH1</strain>
        <tissue evidence="1">Young leaf</tissue>
    </source>
</reference>
<sequence length="96" mass="10596">MYQLTTHTSFTAYASLICPMHYSNGAGPALQVNRFHQVMGKGICRKRSKKAEKMVLRASRPASSLTAVVEVLCYHGGHSDELEGGQALRWKMGRDA</sequence>
<evidence type="ECO:0000313" key="2">
    <source>
        <dbReference type="Proteomes" id="UP000290289"/>
    </source>
</evidence>
<comment type="caution">
    <text evidence="1">The sequence shown here is derived from an EMBL/GenBank/DDBJ whole genome shotgun (WGS) entry which is preliminary data.</text>
</comment>
<keyword evidence="2" id="KW-1185">Reference proteome</keyword>
<protein>
    <submittedName>
        <fullName evidence="1">Uncharacterized protein</fullName>
    </submittedName>
</protein>
<proteinExistence type="predicted"/>